<dbReference type="Proteomes" id="UP001054945">
    <property type="component" value="Unassembled WGS sequence"/>
</dbReference>
<dbReference type="EMBL" id="BPLR01020569">
    <property type="protein sequence ID" value="GIX80090.1"/>
    <property type="molecule type" value="Genomic_DNA"/>
</dbReference>
<protein>
    <recommendedName>
        <fullName evidence="3">DUF5641 domain-containing protein</fullName>
    </recommendedName>
</protein>
<comment type="caution">
    <text evidence="1">The sequence shown here is derived from an EMBL/GenBank/DDBJ whole genome shotgun (WGS) entry which is preliminary data.</text>
</comment>
<reference evidence="1 2" key="1">
    <citation type="submission" date="2021-06" db="EMBL/GenBank/DDBJ databases">
        <title>Caerostris extrusa draft genome.</title>
        <authorList>
            <person name="Kono N."/>
            <person name="Arakawa K."/>
        </authorList>
    </citation>
    <scope>NUCLEOTIDE SEQUENCE [LARGE SCALE GENOMIC DNA]</scope>
</reference>
<evidence type="ECO:0000313" key="2">
    <source>
        <dbReference type="Proteomes" id="UP001054945"/>
    </source>
</evidence>
<evidence type="ECO:0008006" key="3">
    <source>
        <dbReference type="Google" id="ProtNLM"/>
    </source>
</evidence>
<accession>A0AAV4N8F4</accession>
<sequence>MIPMKLSYQTFRLHPRHKELSETMDLDIVDAKCLRKRIRYLQNHAINYVNDFRRNIYRAYSESSHFQNDVICHQEIVVLVGSDNTKRLNWPFKGVSSNPFKRQRQRRKSGEIACG</sequence>
<gene>
    <name evidence="1" type="ORF">CEXT_104031</name>
</gene>
<organism evidence="1 2">
    <name type="scientific">Caerostris extrusa</name>
    <name type="common">Bark spider</name>
    <name type="synonym">Caerostris bankana</name>
    <dbReference type="NCBI Taxonomy" id="172846"/>
    <lineage>
        <taxon>Eukaryota</taxon>
        <taxon>Metazoa</taxon>
        <taxon>Ecdysozoa</taxon>
        <taxon>Arthropoda</taxon>
        <taxon>Chelicerata</taxon>
        <taxon>Arachnida</taxon>
        <taxon>Araneae</taxon>
        <taxon>Araneomorphae</taxon>
        <taxon>Entelegynae</taxon>
        <taxon>Araneoidea</taxon>
        <taxon>Araneidae</taxon>
        <taxon>Caerostris</taxon>
    </lineage>
</organism>
<dbReference type="AlphaFoldDB" id="A0AAV4N8F4"/>
<evidence type="ECO:0000313" key="1">
    <source>
        <dbReference type="EMBL" id="GIX80090.1"/>
    </source>
</evidence>
<proteinExistence type="predicted"/>
<name>A0AAV4N8F4_CAEEX</name>
<keyword evidence="2" id="KW-1185">Reference proteome</keyword>